<dbReference type="PANTHER" id="PTHR31410:SF1">
    <property type="entry name" value="POST-GPI ATTACHMENT TO PROTEINS FACTOR 4"/>
    <property type="match status" value="1"/>
</dbReference>
<dbReference type="AlphaFoldDB" id="A0AAX6N0T0"/>
<feature type="transmembrane region" description="Helical" evidence="1">
    <location>
        <begin position="20"/>
        <end position="39"/>
    </location>
</feature>
<name>A0AAX6N0T0_9PEZI</name>
<reference evidence="2 3" key="1">
    <citation type="journal article" date="2024" name="Front Chem Biol">
        <title>Unveiling the potential of Daldinia eschscholtzii MFLUCC 19-0629 through bioactivity and bioinformatics studies for enhanced sustainable agriculture production.</title>
        <authorList>
            <person name="Brooks S."/>
            <person name="Weaver J.A."/>
            <person name="Klomchit A."/>
            <person name="Alharthi S.A."/>
            <person name="Onlamun T."/>
            <person name="Nurani R."/>
            <person name="Vong T.K."/>
            <person name="Alberti F."/>
            <person name="Greco C."/>
        </authorList>
    </citation>
    <scope>NUCLEOTIDE SEQUENCE [LARGE SCALE GENOMIC DNA]</scope>
    <source>
        <strain evidence="2">MFLUCC 19-0629</strain>
    </source>
</reference>
<comment type="caution">
    <text evidence="2">The sequence shown here is derived from an EMBL/GenBank/DDBJ whole genome shotgun (WGS) entry which is preliminary data.</text>
</comment>
<keyword evidence="1" id="KW-0812">Transmembrane</keyword>
<keyword evidence="3" id="KW-1185">Reference proteome</keyword>
<dbReference type="GO" id="GO:0000139">
    <property type="term" value="C:Golgi membrane"/>
    <property type="evidence" value="ECO:0007669"/>
    <property type="project" value="InterPro"/>
</dbReference>
<feature type="transmembrane region" description="Helical" evidence="1">
    <location>
        <begin position="319"/>
        <end position="340"/>
    </location>
</feature>
<dbReference type="Proteomes" id="UP001369815">
    <property type="component" value="Unassembled WGS sequence"/>
</dbReference>
<feature type="transmembrane region" description="Helical" evidence="1">
    <location>
        <begin position="289"/>
        <end position="307"/>
    </location>
</feature>
<dbReference type="CDD" id="cd22189">
    <property type="entry name" value="PGAP4-like_fungal"/>
    <property type="match status" value="1"/>
</dbReference>
<evidence type="ECO:0000256" key="1">
    <source>
        <dbReference type="SAM" id="Phobius"/>
    </source>
</evidence>
<dbReference type="EMBL" id="JBANMG010000001">
    <property type="protein sequence ID" value="KAK6958293.1"/>
    <property type="molecule type" value="Genomic_DNA"/>
</dbReference>
<proteinExistence type="predicted"/>
<accession>A0AAX6N0T0</accession>
<dbReference type="InterPro" id="IPR029675">
    <property type="entry name" value="PGAP4"/>
</dbReference>
<keyword evidence="1" id="KW-0472">Membrane</keyword>
<dbReference type="GO" id="GO:0016757">
    <property type="term" value="F:glycosyltransferase activity"/>
    <property type="evidence" value="ECO:0007669"/>
    <property type="project" value="InterPro"/>
</dbReference>
<organism evidence="2 3">
    <name type="scientific">Daldinia eschscholtzii</name>
    <dbReference type="NCBI Taxonomy" id="292717"/>
    <lineage>
        <taxon>Eukaryota</taxon>
        <taxon>Fungi</taxon>
        <taxon>Dikarya</taxon>
        <taxon>Ascomycota</taxon>
        <taxon>Pezizomycotina</taxon>
        <taxon>Sordariomycetes</taxon>
        <taxon>Xylariomycetidae</taxon>
        <taxon>Xylariales</taxon>
        <taxon>Hypoxylaceae</taxon>
        <taxon>Daldinia</taxon>
    </lineage>
</organism>
<keyword evidence="1" id="KW-1133">Transmembrane helix</keyword>
<evidence type="ECO:0000313" key="3">
    <source>
        <dbReference type="Proteomes" id="UP001369815"/>
    </source>
</evidence>
<dbReference type="PANTHER" id="PTHR31410">
    <property type="entry name" value="TRANSMEMBRANE PROTEIN 246"/>
    <property type="match status" value="1"/>
</dbReference>
<evidence type="ECO:0000313" key="2">
    <source>
        <dbReference type="EMBL" id="KAK6958293.1"/>
    </source>
</evidence>
<sequence>MICRPRLASDALSQPGIRALLLLLTIVSLYSIYGSLYFYRDPLSIFFSEEHGFDRFYSATRQAEADEFLDAVLADPDLARSELGNAGPTPKICAVFITVGRNVDGRQYVDSAVGSFLANMSHAERETVHLKLFFADVPNPNAQHKSYAHLTAAGIADEIFTYNSTLPPKEKDAKIREFTEYIKDRQDKHALEKKTVYDYAYALDRCVLTTEAPYIALFEEDILLADGWAARTLRNLQIIEEMMKDPRRHEPKKGKIAPGVPNTWLYLRLFNQERSFGWSGGYGFRSNKLHIISFAVSIPLLLVLLLVRRKMPRHLARHLDGWTLLVICGLAVPLILWLFYASGKAALIGSPPGVREEFFGCCNQALVYNREHAEELSDFLKIASGRAVPGRSDMLPKKFAYEHGFARISAYPMLAQHAGRVSAIDTSNDEAKRVWSMAFEDLKPSKLAREHIRDVQALFGDEAVEQMRRQWVRAPGGSANKTPI</sequence>
<protein>
    <recommendedName>
        <fullName evidence="4">Integral membrane protein</fullName>
    </recommendedName>
</protein>
<evidence type="ECO:0008006" key="4">
    <source>
        <dbReference type="Google" id="ProtNLM"/>
    </source>
</evidence>
<dbReference type="GO" id="GO:0006506">
    <property type="term" value="P:GPI anchor biosynthetic process"/>
    <property type="evidence" value="ECO:0007669"/>
    <property type="project" value="InterPro"/>
</dbReference>
<gene>
    <name evidence="2" type="ORF">Daesc_001091</name>
</gene>